<protein>
    <recommendedName>
        <fullName evidence="2">Nucleotidyl transferase AbiEii toxin, Type IV TA system</fullName>
    </recommendedName>
</protein>
<reference evidence="1" key="1">
    <citation type="submission" date="2018-06" db="EMBL/GenBank/DDBJ databases">
        <authorList>
            <person name="Zhirakovskaya E."/>
        </authorList>
    </citation>
    <scope>NUCLEOTIDE SEQUENCE</scope>
</reference>
<dbReference type="EMBL" id="UOFK01000104">
    <property type="protein sequence ID" value="VAW76979.1"/>
    <property type="molecule type" value="Genomic_DNA"/>
</dbReference>
<dbReference type="AlphaFoldDB" id="A0A3B0YRN4"/>
<dbReference type="Pfam" id="PF08843">
    <property type="entry name" value="AbiEii"/>
    <property type="match status" value="1"/>
</dbReference>
<dbReference type="InterPro" id="IPR014942">
    <property type="entry name" value="AbiEii"/>
</dbReference>
<name>A0A3B0YRN4_9ZZZZ</name>
<evidence type="ECO:0000313" key="1">
    <source>
        <dbReference type="EMBL" id="VAW76979.1"/>
    </source>
</evidence>
<accession>A0A3B0YRN4</accession>
<organism evidence="1">
    <name type="scientific">hydrothermal vent metagenome</name>
    <dbReference type="NCBI Taxonomy" id="652676"/>
    <lineage>
        <taxon>unclassified sequences</taxon>
        <taxon>metagenomes</taxon>
        <taxon>ecological metagenomes</taxon>
    </lineage>
</organism>
<dbReference type="Gene3D" id="3.10.450.620">
    <property type="entry name" value="JHP933, nucleotidyltransferase-like core domain"/>
    <property type="match status" value="1"/>
</dbReference>
<proteinExistence type="predicted"/>
<gene>
    <name evidence="1" type="ORF">MNBD_GAMMA13-246</name>
</gene>
<evidence type="ECO:0008006" key="2">
    <source>
        <dbReference type="Google" id="ProtNLM"/>
    </source>
</evidence>
<feature type="non-terminal residue" evidence="1">
    <location>
        <position position="71"/>
    </location>
</feature>
<sequence>MQEIALLGLWRGKFFEKAAFYGGTALRILYGLDRFSEDLDFSLRAPMRGFELDKYSPALEKELRAFGFDVR</sequence>